<organism evidence="1 2">
    <name type="scientific">Pomacea canaliculata</name>
    <name type="common">Golden apple snail</name>
    <dbReference type="NCBI Taxonomy" id="400727"/>
    <lineage>
        <taxon>Eukaryota</taxon>
        <taxon>Metazoa</taxon>
        <taxon>Spiralia</taxon>
        <taxon>Lophotrochozoa</taxon>
        <taxon>Mollusca</taxon>
        <taxon>Gastropoda</taxon>
        <taxon>Caenogastropoda</taxon>
        <taxon>Architaenioglossa</taxon>
        <taxon>Ampullarioidea</taxon>
        <taxon>Ampullariidae</taxon>
        <taxon>Pomacea</taxon>
    </lineage>
</organism>
<comment type="caution">
    <text evidence="1">The sequence shown here is derived from an EMBL/GenBank/DDBJ whole genome shotgun (WGS) entry which is preliminary data.</text>
</comment>
<keyword evidence="2" id="KW-1185">Reference proteome</keyword>
<gene>
    <name evidence="1" type="ORF">C0Q70_02646</name>
</gene>
<dbReference type="AlphaFoldDB" id="A0A2T7PQI1"/>
<evidence type="ECO:0000313" key="2">
    <source>
        <dbReference type="Proteomes" id="UP000245119"/>
    </source>
</evidence>
<protein>
    <submittedName>
        <fullName evidence="1">Uncharacterized protein</fullName>
    </submittedName>
</protein>
<name>A0A2T7PQI1_POMCA</name>
<dbReference type="Proteomes" id="UP000245119">
    <property type="component" value="Linkage Group LG2"/>
</dbReference>
<dbReference type="EMBL" id="PZQS01000002">
    <property type="protein sequence ID" value="PVD35683.1"/>
    <property type="molecule type" value="Genomic_DNA"/>
</dbReference>
<proteinExistence type="predicted"/>
<sequence>MLTGFKGQIASVVTFCRQYPSTITILHPIPTPNEVPPGAVLIPRLENSTDEREKELRLCREHVFSRDTRKV</sequence>
<evidence type="ECO:0000313" key="1">
    <source>
        <dbReference type="EMBL" id="PVD35683.1"/>
    </source>
</evidence>
<accession>A0A2T7PQI1</accession>
<reference evidence="1 2" key="1">
    <citation type="submission" date="2018-04" db="EMBL/GenBank/DDBJ databases">
        <title>The genome of golden apple snail Pomacea canaliculata provides insight into stress tolerance and invasive adaptation.</title>
        <authorList>
            <person name="Liu C."/>
            <person name="Liu B."/>
            <person name="Ren Y."/>
            <person name="Zhang Y."/>
            <person name="Wang H."/>
            <person name="Li S."/>
            <person name="Jiang F."/>
            <person name="Yin L."/>
            <person name="Zhang G."/>
            <person name="Qian W."/>
            <person name="Fan W."/>
        </authorList>
    </citation>
    <scope>NUCLEOTIDE SEQUENCE [LARGE SCALE GENOMIC DNA]</scope>
    <source>
        <strain evidence="1">SZHN2017</strain>
        <tissue evidence="1">Muscle</tissue>
    </source>
</reference>